<dbReference type="RefSeq" id="WP_210847902.1">
    <property type="nucleotide sequence ID" value="NZ_JAGKLY010000001.1"/>
</dbReference>
<protein>
    <submittedName>
        <fullName evidence="1">Uncharacterized protein</fullName>
    </submittedName>
</protein>
<comment type="caution">
    <text evidence="1">The sequence shown here is derived from an EMBL/GenBank/DDBJ whole genome shotgun (WGS) entry which is preliminary data.</text>
</comment>
<dbReference type="EMBL" id="JAGKLY010000001">
    <property type="protein sequence ID" value="MBQ0266770.1"/>
    <property type="molecule type" value="Genomic_DNA"/>
</dbReference>
<organism evidence="1 2">
    <name type="scientific">Providencia huaxiensis</name>
    <dbReference type="NCBI Taxonomy" id="2027290"/>
    <lineage>
        <taxon>Bacteria</taxon>
        <taxon>Pseudomonadati</taxon>
        <taxon>Pseudomonadota</taxon>
        <taxon>Gammaproteobacteria</taxon>
        <taxon>Enterobacterales</taxon>
        <taxon>Morganellaceae</taxon>
        <taxon>Providencia</taxon>
    </lineage>
</organism>
<gene>
    <name evidence="1" type="ORF">J7T18_00455</name>
</gene>
<evidence type="ECO:0000313" key="2">
    <source>
        <dbReference type="Proteomes" id="UP000674270"/>
    </source>
</evidence>
<dbReference type="AlphaFoldDB" id="A0A8I2AD95"/>
<dbReference type="Proteomes" id="UP000674270">
    <property type="component" value="Unassembled WGS sequence"/>
</dbReference>
<evidence type="ECO:0000313" key="1">
    <source>
        <dbReference type="EMBL" id="MBQ0266770.1"/>
    </source>
</evidence>
<accession>A0A8I2AD95</accession>
<sequence length="115" mass="13421">MNNREINIELIHAISESFIHNVQCPIELHCNKTDYLDAVTLLKDSVSVDGCNELILLKLTNSDAASTNYFYGYNKRWNKLNDQYLNESNQHFYNFSHSYVLGETILFDLYTIISY</sequence>
<reference evidence="1" key="1">
    <citation type="submission" date="2021-03" db="EMBL/GenBank/DDBJ databases">
        <authorList>
            <person name="Stanton E."/>
        </authorList>
    </citation>
    <scope>NUCLEOTIDE SEQUENCE</scope>
    <source>
        <strain evidence="1">2020EL-00113</strain>
    </source>
</reference>
<name>A0A8I2AD95_9GAMM</name>
<proteinExistence type="predicted"/>